<evidence type="ECO:0000313" key="2">
    <source>
        <dbReference type="EMBL" id="KAH0773468.1"/>
    </source>
</evidence>
<feature type="region of interest" description="Disordered" evidence="1">
    <location>
        <begin position="53"/>
        <end position="77"/>
    </location>
</feature>
<protein>
    <submittedName>
        <fullName evidence="2">Uncharacterized protein</fullName>
    </submittedName>
</protein>
<evidence type="ECO:0000313" key="3">
    <source>
        <dbReference type="Proteomes" id="UP000826656"/>
    </source>
</evidence>
<keyword evidence="3" id="KW-1185">Reference proteome</keyword>
<proteinExistence type="predicted"/>
<comment type="caution">
    <text evidence="2">The sequence shown here is derived from an EMBL/GenBank/DDBJ whole genome shotgun (WGS) entry which is preliminary data.</text>
</comment>
<evidence type="ECO:0000256" key="1">
    <source>
        <dbReference type="SAM" id="MobiDB-lite"/>
    </source>
</evidence>
<reference evidence="2 3" key="1">
    <citation type="journal article" date="2021" name="bioRxiv">
        <title>Chromosome-scale and haplotype-resolved genome assembly of a tetraploid potato cultivar.</title>
        <authorList>
            <person name="Sun H."/>
            <person name="Jiao W.-B."/>
            <person name="Krause K."/>
            <person name="Campoy J.A."/>
            <person name="Goel M."/>
            <person name="Folz-Donahue K."/>
            <person name="Kukat C."/>
            <person name="Huettel B."/>
            <person name="Schneeberger K."/>
        </authorList>
    </citation>
    <scope>NUCLEOTIDE SEQUENCE [LARGE SCALE GENOMIC DNA]</scope>
    <source>
        <strain evidence="2">SolTubOtavaFocal</strain>
        <tissue evidence="2">Leaves</tissue>
    </source>
</reference>
<gene>
    <name evidence="2" type="ORF">KY290_010605</name>
</gene>
<name>A0ABQ7VY93_SOLTU</name>
<accession>A0ABQ7VY93</accession>
<sequence length="77" mass="8540">MQHNVFLWATVTHKGESVSFLYKFDDDVVATNPPEQPMNYDHDDLQSSCSLVSDATYTSSSSEEESSHPVTPPCQSS</sequence>
<organism evidence="2 3">
    <name type="scientific">Solanum tuberosum</name>
    <name type="common">Potato</name>
    <dbReference type="NCBI Taxonomy" id="4113"/>
    <lineage>
        <taxon>Eukaryota</taxon>
        <taxon>Viridiplantae</taxon>
        <taxon>Streptophyta</taxon>
        <taxon>Embryophyta</taxon>
        <taxon>Tracheophyta</taxon>
        <taxon>Spermatophyta</taxon>
        <taxon>Magnoliopsida</taxon>
        <taxon>eudicotyledons</taxon>
        <taxon>Gunneridae</taxon>
        <taxon>Pentapetalae</taxon>
        <taxon>asterids</taxon>
        <taxon>lamiids</taxon>
        <taxon>Solanales</taxon>
        <taxon>Solanaceae</taxon>
        <taxon>Solanoideae</taxon>
        <taxon>Solaneae</taxon>
        <taxon>Solanum</taxon>
    </lineage>
</organism>
<dbReference type="Proteomes" id="UP000826656">
    <property type="component" value="Unassembled WGS sequence"/>
</dbReference>
<dbReference type="EMBL" id="JAIVGD010000005">
    <property type="protein sequence ID" value="KAH0773468.1"/>
    <property type="molecule type" value="Genomic_DNA"/>
</dbReference>